<dbReference type="EnsemblMetazoa" id="SMAR007417-RA">
    <property type="protein sequence ID" value="SMAR007417-PA"/>
    <property type="gene ID" value="SMAR007417"/>
</dbReference>
<dbReference type="PANTHER" id="PTHR23149:SF27">
    <property type="entry name" value="PIN2_TERF1-INTERACTING TELOMERASE INHIBITOR 1"/>
    <property type="match status" value="1"/>
</dbReference>
<name>T1J1J8_STRMM</name>
<reference evidence="4" key="1">
    <citation type="submission" date="2011-05" db="EMBL/GenBank/DDBJ databases">
        <authorList>
            <person name="Richards S.R."/>
            <person name="Qu J."/>
            <person name="Jiang H."/>
            <person name="Jhangiani S.N."/>
            <person name="Agravi P."/>
            <person name="Goodspeed R."/>
            <person name="Gross S."/>
            <person name="Mandapat C."/>
            <person name="Jackson L."/>
            <person name="Mathew T."/>
            <person name="Pu L."/>
            <person name="Thornton R."/>
            <person name="Saada N."/>
            <person name="Wilczek-Boney K.B."/>
            <person name="Lee S."/>
            <person name="Kovar C."/>
            <person name="Wu Y."/>
            <person name="Scherer S.E."/>
            <person name="Worley K.C."/>
            <person name="Muzny D.M."/>
            <person name="Gibbs R."/>
        </authorList>
    </citation>
    <scope>NUCLEOTIDE SEQUENCE</scope>
    <source>
        <strain evidence="4">Brora</strain>
    </source>
</reference>
<protein>
    <recommendedName>
        <fullName evidence="2">G-patch domain-containing protein</fullName>
    </recommendedName>
</protein>
<dbReference type="STRING" id="126957.T1J1J8"/>
<organism evidence="3 4">
    <name type="scientific">Strigamia maritima</name>
    <name type="common">European centipede</name>
    <name type="synonym">Geophilus maritimus</name>
    <dbReference type="NCBI Taxonomy" id="126957"/>
    <lineage>
        <taxon>Eukaryota</taxon>
        <taxon>Metazoa</taxon>
        <taxon>Ecdysozoa</taxon>
        <taxon>Arthropoda</taxon>
        <taxon>Myriapoda</taxon>
        <taxon>Chilopoda</taxon>
        <taxon>Pleurostigmophora</taxon>
        <taxon>Geophilomorpha</taxon>
        <taxon>Linotaeniidae</taxon>
        <taxon>Strigamia</taxon>
    </lineage>
</organism>
<feature type="domain" description="G-patch" evidence="2">
    <location>
        <begin position="43"/>
        <end position="89"/>
    </location>
</feature>
<dbReference type="AlphaFoldDB" id="T1J1J8"/>
<dbReference type="PROSITE" id="PS50174">
    <property type="entry name" value="G_PATCH"/>
    <property type="match status" value="1"/>
</dbReference>
<proteinExistence type="predicted"/>
<feature type="region of interest" description="Disordered" evidence="1">
    <location>
        <begin position="246"/>
        <end position="318"/>
    </location>
</feature>
<evidence type="ECO:0000259" key="2">
    <source>
        <dbReference type="PROSITE" id="PS50174"/>
    </source>
</evidence>
<accession>T1J1J8</accession>
<dbReference type="OMA" id="PCWDQSS"/>
<evidence type="ECO:0000256" key="1">
    <source>
        <dbReference type="SAM" id="MobiDB-lite"/>
    </source>
</evidence>
<keyword evidence="4" id="KW-1185">Reference proteome</keyword>
<dbReference type="Pfam" id="PF01585">
    <property type="entry name" value="G-patch"/>
    <property type="match status" value="1"/>
</dbReference>
<dbReference type="eggNOG" id="KOG2809">
    <property type="taxonomic scope" value="Eukaryota"/>
</dbReference>
<dbReference type="HOGENOM" id="CLU_047130_0_0_1"/>
<dbReference type="GO" id="GO:0010521">
    <property type="term" value="F:telomerase inhibitor activity"/>
    <property type="evidence" value="ECO:0007669"/>
    <property type="project" value="TreeGrafter"/>
</dbReference>
<sequence>MTTLSLFLSLSSHDDTKVKSDHEIDRKSKWSSNPCGNIWSKDDSKYGQRLLEKMGWSKGKGLGKNEDGNTDHVKTSLKNDAKGLGFNGYDDVWMAHQQDFDKVLSSLNGEEKAGKSSKEIINLTERSQNSKKRVHRYKKMIAGKDLSTKSEKDFKCIFGKSNDEKDNSDADAVFRPNCGSMNDYFAKKLEEKRRKTLDSIQVEETEETVLTKEERRERRKLKKEKKKTLEFNEELYKKRIDEFKDDVADGNEEDSSRKSKKKKIREEIEEETPKKSKVEVVEETSPDILKKQKKCKTEEDVEISPDVQKKKKKKKSKVETDVEITPVVAKKKKSKVEVVEETSPVVVKKKEKSKTEDDVEISLVVQKKKKKSKVEGNEELCPAPEKKKK</sequence>
<reference evidence="3" key="2">
    <citation type="submission" date="2015-02" db="UniProtKB">
        <authorList>
            <consortium name="EnsemblMetazoa"/>
        </authorList>
    </citation>
    <scope>IDENTIFICATION</scope>
</reference>
<dbReference type="PANTHER" id="PTHR23149">
    <property type="entry name" value="G PATCH DOMAIN CONTAINING PROTEIN"/>
    <property type="match status" value="1"/>
</dbReference>
<evidence type="ECO:0000313" key="3">
    <source>
        <dbReference type="EnsemblMetazoa" id="SMAR007417-PA"/>
    </source>
</evidence>
<dbReference type="InterPro" id="IPR050656">
    <property type="entry name" value="PINX1"/>
</dbReference>
<dbReference type="EMBL" id="JH431789">
    <property type="status" value="NOT_ANNOTATED_CDS"/>
    <property type="molecule type" value="Genomic_DNA"/>
</dbReference>
<dbReference type="SMART" id="SM00443">
    <property type="entry name" value="G_patch"/>
    <property type="match status" value="1"/>
</dbReference>
<dbReference type="GO" id="GO:0005730">
    <property type="term" value="C:nucleolus"/>
    <property type="evidence" value="ECO:0007669"/>
    <property type="project" value="TreeGrafter"/>
</dbReference>
<dbReference type="GO" id="GO:0003676">
    <property type="term" value="F:nucleic acid binding"/>
    <property type="evidence" value="ECO:0007669"/>
    <property type="project" value="InterPro"/>
</dbReference>
<dbReference type="Proteomes" id="UP000014500">
    <property type="component" value="Unassembled WGS sequence"/>
</dbReference>
<dbReference type="InterPro" id="IPR000467">
    <property type="entry name" value="G_patch_dom"/>
</dbReference>
<feature type="compositionally biased region" description="Basic and acidic residues" evidence="1">
    <location>
        <begin position="271"/>
        <end position="280"/>
    </location>
</feature>
<evidence type="ECO:0000313" key="4">
    <source>
        <dbReference type="Proteomes" id="UP000014500"/>
    </source>
</evidence>
<feature type="region of interest" description="Disordered" evidence="1">
    <location>
        <begin position="367"/>
        <end position="389"/>
    </location>
</feature>